<keyword evidence="3 6" id="KW-0326">Glycosidase</keyword>
<dbReference type="GO" id="GO:0005829">
    <property type="term" value="C:cytosol"/>
    <property type="evidence" value="ECO:0007669"/>
    <property type="project" value="TreeGrafter"/>
</dbReference>
<feature type="active site" description="Nucleophile" evidence="4">
    <location>
        <position position="369"/>
    </location>
</feature>
<gene>
    <name evidence="7" type="ORF">HGA03_11500</name>
</gene>
<dbReference type="InterPro" id="IPR033132">
    <property type="entry name" value="GH_1_N_CS"/>
</dbReference>
<evidence type="ECO:0000256" key="6">
    <source>
        <dbReference type="RuleBase" id="RU004468"/>
    </source>
</evidence>
<dbReference type="PROSITE" id="PS00572">
    <property type="entry name" value="GLYCOSYL_HYDROL_F1_1"/>
    <property type="match status" value="1"/>
</dbReference>
<evidence type="ECO:0000313" key="7">
    <source>
        <dbReference type="EMBL" id="NKY23287.1"/>
    </source>
</evidence>
<accession>A0A7X6QZN5</accession>
<dbReference type="AlphaFoldDB" id="A0A7X6QZN5"/>
<dbReference type="FunFam" id="3.20.20.80:FF:000004">
    <property type="entry name" value="Beta-glucosidase 6-phospho-beta-glucosidase"/>
    <property type="match status" value="1"/>
</dbReference>
<evidence type="ECO:0000256" key="4">
    <source>
        <dbReference type="PROSITE-ProRule" id="PRU10055"/>
    </source>
</evidence>
<dbReference type="InterPro" id="IPR001360">
    <property type="entry name" value="Glyco_hydro_1"/>
</dbReference>
<dbReference type="SUPFAM" id="SSF51445">
    <property type="entry name" value="(Trans)glycosidases"/>
    <property type="match status" value="1"/>
</dbReference>
<keyword evidence="8" id="KW-1185">Reference proteome</keyword>
<name>A0A7X6QZN5_9CELL</name>
<dbReference type="Proteomes" id="UP000581206">
    <property type="component" value="Unassembled WGS sequence"/>
</dbReference>
<proteinExistence type="inferred from homology"/>
<dbReference type="PANTHER" id="PTHR10353">
    <property type="entry name" value="GLYCOSYL HYDROLASE"/>
    <property type="match status" value="1"/>
</dbReference>
<evidence type="ECO:0000256" key="2">
    <source>
        <dbReference type="ARBA" id="ARBA00022801"/>
    </source>
</evidence>
<dbReference type="GO" id="GO:0016052">
    <property type="term" value="P:carbohydrate catabolic process"/>
    <property type="evidence" value="ECO:0007669"/>
    <property type="project" value="TreeGrafter"/>
</dbReference>
<dbReference type="PANTHER" id="PTHR10353:SF122">
    <property type="entry name" value="6-PHOSPHO-BETA-GLUCOSIDASE ASCB-RELATED"/>
    <property type="match status" value="1"/>
</dbReference>
<keyword evidence="2 6" id="KW-0378">Hydrolase</keyword>
<dbReference type="PRINTS" id="PR00131">
    <property type="entry name" value="GLHYDRLASE1"/>
</dbReference>
<evidence type="ECO:0000256" key="1">
    <source>
        <dbReference type="ARBA" id="ARBA00010838"/>
    </source>
</evidence>
<dbReference type="Gene3D" id="3.20.20.80">
    <property type="entry name" value="Glycosidases"/>
    <property type="match status" value="1"/>
</dbReference>
<dbReference type="EMBL" id="JAAXOX010000005">
    <property type="protein sequence ID" value="NKY23287.1"/>
    <property type="molecule type" value="Genomic_DNA"/>
</dbReference>
<comment type="caution">
    <text evidence="7">The sequence shown here is derived from an EMBL/GenBank/DDBJ whole genome shotgun (WGS) entry which is preliminary data.</text>
</comment>
<dbReference type="GO" id="GO:0008422">
    <property type="term" value="F:beta-glucosidase activity"/>
    <property type="evidence" value="ECO:0007669"/>
    <property type="project" value="TreeGrafter"/>
</dbReference>
<evidence type="ECO:0000256" key="3">
    <source>
        <dbReference type="ARBA" id="ARBA00023295"/>
    </source>
</evidence>
<evidence type="ECO:0000313" key="8">
    <source>
        <dbReference type="Proteomes" id="UP000581206"/>
    </source>
</evidence>
<dbReference type="InterPro" id="IPR018120">
    <property type="entry name" value="Glyco_hydro_1_AS"/>
</dbReference>
<organism evidence="7 8">
    <name type="scientific">Cellulomonas denverensis</name>
    <dbReference type="NCBI Taxonomy" id="264297"/>
    <lineage>
        <taxon>Bacteria</taxon>
        <taxon>Bacillati</taxon>
        <taxon>Actinomycetota</taxon>
        <taxon>Actinomycetes</taxon>
        <taxon>Micrococcales</taxon>
        <taxon>Cellulomonadaceae</taxon>
        <taxon>Cellulomonas</taxon>
    </lineage>
</organism>
<comment type="similarity">
    <text evidence="1 5">Belongs to the glycosyl hydrolase 1 family.</text>
</comment>
<sequence length="476" mass="53094">MQSVTTTTPFPQGFLWGGATAANQLEGAYDEGGKGLSIQDIMPQGISGPPSAEPTPDNLKLVGIDHYHRYAEDIALFAEMGFKVYRFSIAWSRIFPNGDDAEPNEEGLAFYDRLLDELEKHGIEPLVTISHYETPLALAKKYDGWVSRDLIGFFERYVRTIFTRYGSRVKYWLTFNEINSVLHAPLMSGGILTPKEQLTKQDLYQAVHHELVASASATKIARELMPGAMIGCMVIAVPFYPLTPDPQDALAAQKADHDNLAFGDVHVRGEYPGYLLRQLRELGVELQITDEDRALLKEHTVDFVSFSYYMSSTQTADASKIPSDGNLIMGAPNPTLKASEWGWQIDPVGLRIVMNQFWERWGKPLFIVENGLGAKDQLVEVDGVKTVVDDYRIAYLNDHLYQVGEAIQDGVQVLGYTTWGCIDLVSASTAQLSKRYGFIYVDRNDDGSGTLDRYKKKSFDWYAEVIRTNGGSLTAG</sequence>
<dbReference type="Pfam" id="PF00232">
    <property type="entry name" value="Glyco_hydro_1"/>
    <property type="match status" value="1"/>
</dbReference>
<dbReference type="InterPro" id="IPR017853">
    <property type="entry name" value="GH"/>
</dbReference>
<protein>
    <submittedName>
        <fullName evidence="7">Glycoside hydrolase family 1 protein</fullName>
    </submittedName>
</protein>
<reference evidence="7 8" key="1">
    <citation type="submission" date="2020-04" db="EMBL/GenBank/DDBJ databases">
        <title>MicrobeNet Type strains.</title>
        <authorList>
            <person name="Nicholson A.C."/>
        </authorList>
    </citation>
    <scope>NUCLEOTIDE SEQUENCE [LARGE SCALE GENOMIC DNA]</scope>
    <source>
        <strain evidence="7 8">ATCC BAA-788</strain>
    </source>
</reference>
<dbReference type="PROSITE" id="PS00653">
    <property type="entry name" value="GLYCOSYL_HYDROL_F1_2"/>
    <property type="match status" value="1"/>
</dbReference>
<evidence type="ECO:0000256" key="5">
    <source>
        <dbReference type="RuleBase" id="RU003690"/>
    </source>
</evidence>